<name>A0A167CR17_9HYPO</name>
<dbReference type="Pfam" id="PF08449">
    <property type="entry name" value="UAA"/>
    <property type="match status" value="1"/>
</dbReference>
<dbReference type="EMBL" id="AZHA01000016">
    <property type="protein sequence ID" value="OAA41477.1"/>
    <property type="molecule type" value="Genomic_DNA"/>
</dbReference>
<comment type="subunit">
    <text evidence="4 12">Homooligomer.</text>
</comment>
<keyword evidence="8 12" id="KW-1133">Transmembrane helix</keyword>
<feature type="transmembrane region" description="Helical" evidence="12">
    <location>
        <begin position="331"/>
        <end position="350"/>
    </location>
</feature>
<evidence type="ECO:0000256" key="11">
    <source>
        <dbReference type="ARBA" id="ARBA00023329"/>
    </source>
</evidence>
<evidence type="ECO:0000256" key="4">
    <source>
        <dbReference type="ARBA" id="ARBA00011182"/>
    </source>
</evidence>
<evidence type="ECO:0000256" key="10">
    <source>
        <dbReference type="ARBA" id="ARBA00023136"/>
    </source>
</evidence>
<sequence>MSDKKSDDYYPGRDNGEKERFIPAAPAFAAREAPAVVSDSLNKINQSPGLSVLAYCLSSISMTVVNKYVVSGSQFNMPLMYLGIQNGVGVAAILACKQLGLITTLAPFDTEKAKKWLPISFLLLGMIFTGTKALQFLSVPVYTIFKNLTIIVIAYGEVLWFGGQVTSLILLSFGMMVLSSIIAAWSDVQSAATASADAMSTLNAGYAWMFLNVLCSSTFVLGMRKVIRKMNFSDWDTMFYNNFLTIPIIVILTFLIEDWSSENLARNFPVETRNNLLLGMVYSGLCAIFISYCSAWCIRVTSSTTYSMVGALNKLPIAVSGLVFFDAPVTFGSVSAIFLGFVSGIVYTWGKVQLKEQSKMSLPITNRPVMSASAKSNNDAANS</sequence>
<feature type="transmembrane region" description="Helical" evidence="12">
    <location>
        <begin position="144"/>
        <end position="161"/>
    </location>
</feature>
<keyword evidence="5 12" id="KW-0813">Transport</keyword>
<dbReference type="GO" id="GO:0000139">
    <property type="term" value="C:Golgi membrane"/>
    <property type="evidence" value="ECO:0007669"/>
    <property type="project" value="UniProtKB-SubCell"/>
</dbReference>
<dbReference type="GO" id="GO:0005789">
    <property type="term" value="C:endoplasmic reticulum membrane"/>
    <property type="evidence" value="ECO:0007669"/>
    <property type="project" value="UniProtKB-SubCell"/>
</dbReference>
<reference evidence="13 14" key="1">
    <citation type="journal article" date="2016" name="Genome Biol. Evol.">
        <title>Divergent and convergent evolution of fungal pathogenicity.</title>
        <authorList>
            <person name="Shang Y."/>
            <person name="Xiao G."/>
            <person name="Zheng P."/>
            <person name="Cen K."/>
            <person name="Zhan S."/>
            <person name="Wang C."/>
        </authorList>
    </citation>
    <scope>NUCLEOTIDE SEQUENCE [LARGE SCALE GENOMIC DNA]</scope>
    <source>
        <strain evidence="13 14">RCEF 3172</strain>
    </source>
</reference>
<feature type="transmembrane region" description="Helical" evidence="12">
    <location>
        <begin position="116"/>
        <end position="138"/>
    </location>
</feature>
<feature type="transmembrane region" description="Helical" evidence="12">
    <location>
        <begin position="206"/>
        <end position="227"/>
    </location>
</feature>
<accession>A0A167CR17</accession>
<comment type="caution">
    <text evidence="13">The sequence shown here is derived from an EMBL/GenBank/DDBJ whole genome shotgun (WGS) entry which is preliminary data.</text>
</comment>
<dbReference type="InterPro" id="IPR037185">
    <property type="entry name" value="EmrE-like"/>
</dbReference>
<feature type="transmembrane region" description="Helical" evidence="12">
    <location>
        <begin position="168"/>
        <end position="186"/>
    </location>
</feature>
<gene>
    <name evidence="13" type="ORF">BBO_05463</name>
</gene>
<feature type="transmembrane region" description="Helical" evidence="12">
    <location>
        <begin position="276"/>
        <end position="298"/>
    </location>
</feature>
<comment type="subcellular location">
    <subcellularLocation>
        <location evidence="2 12">Cytoplasmic vesicle membrane</location>
        <topology evidence="2 12">Multi-pass membrane protein</topology>
    </subcellularLocation>
    <subcellularLocation>
        <location evidence="12">Golgi apparatus membrane</location>
        <topology evidence="12">Multi-pass membrane protein</topology>
    </subcellularLocation>
    <subcellularLocation>
        <location evidence="12">Endoplasmic reticulum membrane</location>
        <topology evidence="12">Multi-pass membrane protein</topology>
    </subcellularLocation>
</comment>
<dbReference type="GO" id="GO:0030659">
    <property type="term" value="C:cytoplasmic vesicle membrane"/>
    <property type="evidence" value="ECO:0007669"/>
    <property type="project" value="UniProtKB-SubCell"/>
</dbReference>
<evidence type="ECO:0000256" key="5">
    <source>
        <dbReference type="ARBA" id="ARBA00022448"/>
    </source>
</evidence>
<protein>
    <recommendedName>
        <fullName evidence="12">GDP-mannose transporter</fullName>
        <shortName evidence="12">GMT</shortName>
    </recommendedName>
</protein>
<feature type="transmembrane region" description="Helical" evidence="12">
    <location>
        <begin position="50"/>
        <end position="69"/>
    </location>
</feature>
<evidence type="ECO:0000256" key="2">
    <source>
        <dbReference type="ARBA" id="ARBA00004439"/>
    </source>
</evidence>
<evidence type="ECO:0000256" key="3">
    <source>
        <dbReference type="ARBA" id="ARBA00010425"/>
    </source>
</evidence>
<dbReference type="SUPFAM" id="SSF103481">
    <property type="entry name" value="Multidrug resistance efflux transporter EmrE"/>
    <property type="match status" value="1"/>
</dbReference>
<feature type="transmembrane region" description="Helical" evidence="12">
    <location>
        <begin position="75"/>
        <end position="95"/>
    </location>
</feature>
<dbReference type="OrthoDB" id="417037at2759"/>
<dbReference type="PANTHER" id="PTHR11132">
    <property type="entry name" value="SOLUTE CARRIER FAMILY 35"/>
    <property type="match status" value="1"/>
</dbReference>
<evidence type="ECO:0000256" key="12">
    <source>
        <dbReference type="RuleBase" id="RU367097"/>
    </source>
</evidence>
<keyword evidence="6 12" id="KW-0762">Sugar transport</keyword>
<evidence type="ECO:0000256" key="6">
    <source>
        <dbReference type="ARBA" id="ARBA00022597"/>
    </source>
</evidence>
<keyword evidence="12" id="KW-0256">Endoplasmic reticulum</keyword>
<evidence type="ECO:0000256" key="8">
    <source>
        <dbReference type="ARBA" id="ARBA00022989"/>
    </source>
</evidence>
<evidence type="ECO:0000256" key="1">
    <source>
        <dbReference type="ARBA" id="ARBA00003420"/>
    </source>
</evidence>
<dbReference type="InterPro" id="IPR050186">
    <property type="entry name" value="TPT_transporter"/>
</dbReference>
<evidence type="ECO:0000313" key="14">
    <source>
        <dbReference type="Proteomes" id="UP000076863"/>
    </source>
</evidence>
<keyword evidence="10 12" id="KW-0472">Membrane</keyword>
<keyword evidence="7 12" id="KW-0812">Transmembrane</keyword>
<keyword evidence="14" id="KW-1185">Reference proteome</keyword>
<keyword evidence="9 12" id="KW-0333">Golgi apparatus</keyword>
<feature type="transmembrane region" description="Helical" evidence="12">
    <location>
        <begin position="239"/>
        <end position="256"/>
    </location>
</feature>
<comment type="function">
    <text evidence="1 12">Involved in the import of GDP-mannose from the cytoplasm into the Golgi lumen.</text>
</comment>
<evidence type="ECO:0000256" key="9">
    <source>
        <dbReference type="ARBA" id="ARBA00023034"/>
    </source>
</evidence>
<evidence type="ECO:0000256" key="7">
    <source>
        <dbReference type="ARBA" id="ARBA00022692"/>
    </source>
</evidence>
<proteinExistence type="inferred from homology"/>
<organism evidence="13 14">
    <name type="scientific">Beauveria brongniartii RCEF 3172</name>
    <dbReference type="NCBI Taxonomy" id="1081107"/>
    <lineage>
        <taxon>Eukaryota</taxon>
        <taxon>Fungi</taxon>
        <taxon>Dikarya</taxon>
        <taxon>Ascomycota</taxon>
        <taxon>Pezizomycotina</taxon>
        <taxon>Sordariomycetes</taxon>
        <taxon>Hypocreomycetidae</taxon>
        <taxon>Hypocreales</taxon>
        <taxon>Cordycipitaceae</taxon>
        <taxon>Beauveria</taxon>
        <taxon>Beauveria brongniartii</taxon>
    </lineage>
</organism>
<feature type="transmembrane region" description="Helical" evidence="12">
    <location>
        <begin position="305"/>
        <end position="325"/>
    </location>
</feature>
<dbReference type="GO" id="GO:0055085">
    <property type="term" value="P:transmembrane transport"/>
    <property type="evidence" value="ECO:0007669"/>
    <property type="project" value="InterPro"/>
</dbReference>
<dbReference type="Proteomes" id="UP000076863">
    <property type="component" value="Unassembled WGS sequence"/>
</dbReference>
<evidence type="ECO:0000313" key="13">
    <source>
        <dbReference type="EMBL" id="OAA41477.1"/>
    </source>
</evidence>
<comment type="similarity">
    <text evidence="3 12">Belongs to the TPT transporter family. SLC35D subfamily.</text>
</comment>
<dbReference type="NCBIfam" id="TIGR00803">
    <property type="entry name" value="nst"/>
    <property type="match status" value="1"/>
</dbReference>
<keyword evidence="11 12" id="KW-0968">Cytoplasmic vesicle</keyword>
<dbReference type="InterPro" id="IPR013657">
    <property type="entry name" value="SCL35B1-4/HUT1"/>
</dbReference>
<dbReference type="AlphaFoldDB" id="A0A167CR17"/>